<keyword evidence="2" id="KW-1185">Reference proteome</keyword>
<proteinExistence type="predicted"/>
<evidence type="ECO:0000313" key="2">
    <source>
        <dbReference type="Proteomes" id="UP001141327"/>
    </source>
</evidence>
<dbReference type="Proteomes" id="UP001141327">
    <property type="component" value="Unassembled WGS sequence"/>
</dbReference>
<name>A0ABQ8UA50_9EUKA</name>
<protein>
    <submittedName>
        <fullName evidence="1">Uncharacterized protein</fullName>
    </submittedName>
</protein>
<evidence type="ECO:0000313" key="1">
    <source>
        <dbReference type="EMBL" id="KAJ4454487.1"/>
    </source>
</evidence>
<dbReference type="EMBL" id="JAPMOS010000153">
    <property type="protein sequence ID" value="KAJ4454487.1"/>
    <property type="molecule type" value="Genomic_DNA"/>
</dbReference>
<comment type="caution">
    <text evidence="1">The sequence shown here is derived from an EMBL/GenBank/DDBJ whole genome shotgun (WGS) entry which is preliminary data.</text>
</comment>
<gene>
    <name evidence="1" type="ORF">PAPYR_10794</name>
</gene>
<organism evidence="1 2">
    <name type="scientific">Paratrimastix pyriformis</name>
    <dbReference type="NCBI Taxonomy" id="342808"/>
    <lineage>
        <taxon>Eukaryota</taxon>
        <taxon>Metamonada</taxon>
        <taxon>Preaxostyla</taxon>
        <taxon>Paratrimastigidae</taxon>
        <taxon>Paratrimastix</taxon>
    </lineage>
</organism>
<sequence length="72" mass="8756">MNFKPLSKSKQFALELFNGLREKYYHLKDQLMTVYQNEIDEMDKIYNFYDERRNTFVISYVILMIGMKSTIT</sequence>
<accession>A0ABQ8UA50</accession>
<reference evidence="1" key="1">
    <citation type="journal article" date="2022" name="bioRxiv">
        <title>Genomics of Preaxostyla Flagellates Illuminates Evolutionary Transitions and the Path Towards Mitochondrial Loss.</title>
        <authorList>
            <person name="Novak L.V.F."/>
            <person name="Treitli S.C."/>
            <person name="Pyrih J."/>
            <person name="Halakuc P."/>
            <person name="Pipaliya S.V."/>
            <person name="Vacek V."/>
            <person name="Brzon O."/>
            <person name="Soukal P."/>
            <person name="Eme L."/>
            <person name="Dacks J.B."/>
            <person name="Karnkowska A."/>
            <person name="Elias M."/>
            <person name="Hampl V."/>
        </authorList>
    </citation>
    <scope>NUCLEOTIDE SEQUENCE</scope>
    <source>
        <strain evidence="1">RCP-MX</strain>
    </source>
</reference>